<evidence type="ECO:0000313" key="1">
    <source>
        <dbReference type="EMBL" id="GFG49653.1"/>
    </source>
</evidence>
<dbReference type="Proteomes" id="UP000465302">
    <property type="component" value="Unassembled WGS sequence"/>
</dbReference>
<sequence>MECQVDFGYLGMLTDADDGRRRKVHALIFTAVYSRHMFVAVLLADPDRGDCRM</sequence>
<comment type="caution">
    <text evidence="1">The sequence shown here is derived from an EMBL/GenBank/DDBJ whole genome shotgun (WGS) entry which is preliminary data.</text>
</comment>
<organism evidence="1 2">
    <name type="scientific">Mycolicibacterium agri</name>
    <name type="common">Mycobacterium agri</name>
    <dbReference type="NCBI Taxonomy" id="36811"/>
    <lineage>
        <taxon>Bacteria</taxon>
        <taxon>Bacillati</taxon>
        <taxon>Actinomycetota</taxon>
        <taxon>Actinomycetes</taxon>
        <taxon>Mycobacteriales</taxon>
        <taxon>Mycobacteriaceae</taxon>
        <taxon>Mycolicibacterium</taxon>
    </lineage>
</organism>
<evidence type="ECO:0000313" key="2">
    <source>
        <dbReference type="Proteomes" id="UP000465302"/>
    </source>
</evidence>
<protein>
    <submittedName>
        <fullName evidence="1">Uncharacterized protein</fullName>
    </submittedName>
</protein>
<reference evidence="1 2" key="1">
    <citation type="journal article" date="2019" name="Emerg. Microbes Infect.">
        <title>Comprehensive subspecies identification of 175 nontuberculous mycobacteria species based on 7547 genomic profiles.</title>
        <authorList>
            <person name="Matsumoto Y."/>
            <person name="Kinjo T."/>
            <person name="Motooka D."/>
            <person name="Nabeya D."/>
            <person name="Jung N."/>
            <person name="Uechi K."/>
            <person name="Horii T."/>
            <person name="Iida T."/>
            <person name="Fujita J."/>
            <person name="Nakamura S."/>
        </authorList>
    </citation>
    <scope>NUCLEOTIDE SEQUENCE [LARGE SCALE GENOMIC DNA]</scope>
    <source>
        <strain evidence="1 2">JCM 6377</strain>
    </source>
</reference>
<proteinExistence type="predicted"/>
<accession>A0A7I9VWB4</accession>
<dbReference type="AlphaFoldDB" id="A0A7I9VWB4"/>
<dbReference type="EMBL" id="BLKS01000001">
    <property type="protein sequence ID" value="GFG49653.1"/>
    <property type="molecule type" value="Genomic_DNA"/>
</dbReference>
<gene>
    <name evidence="1" type="ORF">MAGR_10940</name>
</gene>
<name>A0A7I9VWB4_MYCAG</name>